<dbReference type="CDD" id="cd06558">
    <property type="entry name" value="crotonase-like"/>
    <property type="match status" value="1"/>
</dbReference>
<gene>
    <name evidence="2" type="ORF">ACFSE6_17250</name>
</gene>
<proteinExistence type="inferred from homology"/>
<dbReference type="InterPro" id="IPR001753">
    <property type="entry name" value="Enoyl-CoA_hydra/iso"/>
</dbReference>
<evidence type="ECO:0000313" key="2">
    <source>
        <dbReference type="EMBL" id="MFD1719594.1"/>
    </source>
</evidence>
<sequence length="259" mass="27784">MSPDTGEVHLTDDGDVWWLELSNPGRHNALTWRMYDRLEEICAATHAAPGLRVLVVRGGGGSFAAGTDIAQFTEFTGADGLAYERRMDEVLRSLLAVRVPVVGVVEGPAVGAGLAIAACCDVLLASEDARFGVPVARTLGNMVATVAMHRLRIRLGAARTTAMFLTARLLRAADAATAGFVHTVCAPEDLEHSVGALVERLRSNAPLTLAAAKEIERRLDGLDTLPAHEDVLARCYGSDDFQEGVAAFLDRRIPEWKGR</sequence>
<dbReference type="Gene3D" id="3.90.226.10">
    <property type="entry name" value="2-enoyl-CoA Hydratase, Chain A, domain 1"/>
    <property type="match status" value="1"/>
</dbReference>
<dbReference type="PANTHER" id="PTHR42964:SF1">
    <property type="entry name" value="POLYKETIDE BIOSYNTHESIS ENOYL-COA HYDRATASE PKSH-RELATED"/>
    <property type="match status" value="1"/>
</dbReference>
<dbReference type="SUPFAM" id="SSF52096">
    <property type="entry name" value="ClpP/crotonase"/>
    <property type="match status" value="1"/>
</dbReference>
<dbReference type="InterPro" id="IPR051683">
    <property type="entry name" value="Enoyl-CoA_Hydratase/Isomerase"/>
</dbReference>
<dbReference type="EMBL" id="JBHUEE010000011">
    <property type="protein sequence ID" value="MFD1719594.1"/>
    <property type="molecule type" value="Genomic_DNA"/>
</dbReference>
<dbReference type="PANTHER" id="PTHR42964">
    <property type="entry name" value="ENOYL-COA HYDRATASE"/>
    <property type="match status" value="1"/>
</dbReference>
<reference evidence="3" key="1">
    <citation type="journal article" date="2019" name="Int. J. Syst. Evol. Microbiol.">
        <title>The Global Catalogue of Microorganisms (GCM) 10K type strain sequencing project: providing services to taxonomists for standard genome sequencing and annotation.</title>
        <authorList>
            <consortium name="The Broad Institute Genomics Platform"/>
            <consortium name="The Broad Institute Genome Sequencing Center for Infectious Disease"/>
            <person name="Wu L."/>
            <person name="Ma J."/>
        </authorList>
    </citation>
    <scope>NUCLEOTIDE SEQUENCE [LARGE SCALE GENOMIC DNA]</scope>
    <source>
        <strain evidence="3">JCM 17130</strain>
    </source>
</reference>
<comment type="similarity">
    <text evidence="1">Belongs to the enoyl-CoA hydratase/isomerase family.</text>
</comment>
<evidence type="ECO:0000313" key="3">
    <source>
        <dbReference type="Proteomes" id="UP001597277"/>
    </source>
</evidence>
<accession>A0ABW4LBN6</accession>
<keyword evidence="3" id="KW-1185">Reference proteome</keyword>
<dbReference type="RefSeq" id="WP_388010207.1">
    <property type="nucleotide sequence ID" value="NZ_JBHUEE010000011.1"/>
</dbReference>
<organism evidence="2 3">
    <name type="scientific">Georgenia deserti</name>
    <dbReference type="NCBI Taxonomy" id="2093781"/>
    <lineage>
        <taxon>Bacteria</taxon>
        <taxon>Bacillati</taxon>
        <taxon>Actinomycetota</taxon>
        <taxon>Actinomycetes</taxon>
        <taxon>Micrococcales</taxon>
        <taxon>Bogoriellaceae</taxon>
        <taxon>Georgenia</taxon>
    </lineage>
</organism>
<name>A0ABW4LBN6_9MICO</name>
<dbReference type="Proteomes" id="UP001597277">
    <property type="component" value="Unassembled WGS sequence"/>
</dbReference>
<comment type="caution">
    <text evidence="2">The sequence shown here is derived from an EMBL/GenBank/DDBJ whole genome shotgun (WGS) entry which is preliminary data.</text>
</comment>
<protein>
    <submittedName>
        <fullName evidence="2">Enoyl-CoA hydratase</fullName>
    </submittedName>
</protein>
<evidence type="ECO:0000256" key="1">
    <source>
        <dbReference type="ARBA" id="ARBA00005254"/>
    </source>
</evidence>
<dbReference type="InterPro" id="IPR029045">
    <property type="entry name" value="ClpP/crotonase-like_dom_sf"/>
</dbReference>
<dbReference type="NCBIfam" id="NF004796">
    <property type="entry name" value="PRK06144.1"/>
    <property type="match status" value="1"/>
</dbReference>
<dbReference type="Pfam" id="PF00378">
    <property type="entry name" value="ECH_1"/>
    <property type="match status" value="1"/>
</dbReference>